<organism evidence="1 2">
    <name type="scientific">Stappia sediminis</name>
    <dbReference type="NCBI Taxonomy" id="2692190"/>
    <lineage>
        <taxon>Bacteria</taxon>
        <taxon>Pseudomonadati</taxon>
        <taxon>Pseudomonadota</taxon>
        <taxon>Alphaproteobacteria</taxon>
        <taxon>Hyphomicrobiales</taxon>
        <taxon>Stappiaceae</taxon>
        <taxon>Stappia</taxon>
    </lineage>
</organism>
<dbReference type="Pfam" id="PF14196">
    <property type="entry name" value="ATC_hydrolase"/>
    <property type="match status" value="1"/>
</dbReference>
<evidence type="ECO:0008006" key="3">
    <source>
        <dbReference type="Google" id="ProtNLM"/>
    </source>
</evidence>
<gene>
    <name evidence="1" type="ORF">GR183_04185</name>
</gene>
<keyword evidence="2" id="KW-1185">Reference proteome</keyword>
<accession>A0A7X3LS38</accession>
<dbReference type="AlphaFoldDB" id="A0A7X3LS38"/>
<dbReference type="RefSeq" id="WP_160774352.1">
    <property type="nucleotide sequence ID" value="NZ_WUMV01000002.1"/>
</dbReference>
<reference evidence="1 2" key="1">
    <citation type="submission" date="2019-12" db="EMBL/GenBank/DDBJ databases">
        <authorList>
            <person name="Li M."/>
        </authorList>
    </citation>
    <scope>NUCLEOTIDE SEQUENCE [LARGE SCALE GENOMIC DNA]</scope>
    <source>
        <strain evidence="1 2">GBMRC 2046</strain>
    </source>
</reference>
<comment type="caution">
    <text evidence="1">The sequence shown here is derived from an EMBL/GenBank/DDBJ whole genome shotgun (WGS) entry which is preliminary data.</text>
</comment>
<protein>
    <recommendedName>
        <fullName evidence="3">L-2-amino-thiazoline-4-carboxylic acid hydrolase</fullName>
    </recommendedName>
</protein>
<evidence type="ECO:0000313" key="1">
    <source>
        <dbReference type="EMBL" id="MXN64092.1"/>
    </source>
</evidence>
<proteinExistence type="predicted"/>
<sequence>MSTDHSKDTLTQRLGVLTRRETEARILIPVVEAMAEAFGKEEVHEVLRKTVVEIARKQGRELAADFGDNPAAFLETLKFWTQDDALEIDVRRDDGRYLDFDVKRCRYAEMYRALGVPELGRLLSCNRDFALIEGFNESASLTREQTIMEGAPCCTFRYDFGALTDEEPR</sequence>
<dbReference type="InterPro" id="IPR026002">
    <property type="entry name" value="ATC_hydrolase-like"/>
</dbReference>
<name>A0A7X3LS38_9HYPH</name>
<evidence type="ECO:0000313" key="2">
    <source>
        <dbReference type="Proteomes" id="UP000433101"/>
    </source>
</evidence>
<dbReference type="EMBL" id="WUMV01000002">
    <property type="protein sequence ID" value="MXN64092.1"/>
    <property type="molecule type" value="Genomic_DNA"/>
</dbReference>
<dbReference type="Proteomes" id="UP000433101">
    <property type="component" value="Unassembled WGS sequence"/>
</dbReference>